<dbReference type="Pfam" id="PF12867">
    <property type="entry name" value="DinB_2"/>
    <property type="match status" value="1"/>
</dbReference>
<organism evidence="2 3">
    <name type="scientific">Fimbriiglobus ruber</name>
    <dbReference type="NCBI Taxonomy" id="1908690"/>
    <lineage>
        <taxon>Bacteria</taxon>
        <taxon>Pseudomonadati</taxon>
        <taxon>Planctomycetota</taxon>
        <taxon>Planctomycetia</taxon>
        <taxon>Gemmatales</taxon>
        <taxon>Gemmataceae</taxon>
        <taxon>Fimbriiglobus</taxon>
    </lineage>
</organism>
<reference evidence="3" key="1">
    <citation type="submission" date="2017-06" db="EMBL/GenBank/DDBJ databases">
        <title>Genome analysis of Fimbriiglobus ruber SP5, the first member of the order Planctomycetales with confirmed chitinolytic capability.</title>
        <authorList>
            <person name="Ravin N.V."/>
            <person name="Rakitin A.L."/>
            <person name="Ivanova A.A."/>
            <person name="Beletsky A.V."/>
            <person name="Kulichevskaya I.S."/>
            <person name="Mardanov A.V."/>
            <person name="Dedysh S.N."/>
        </authorList>
    </citation>
    <scope>NUCLEOTIDE SEQUENCE [LARGE SCALE GENOMIC DNA]</scope>
    <source>
        <strain evidence="3">SP5</strain>
    </source>
</reference>
<dbReference type="OrthoDB" id="267642at2"/>
<proteinExistence type="predicted"/>
<sequence length="164" mass="17981">MLATPADAIVYSLRTSQKLFHRILGDLKPADYEHQPTPGANCAAWIIGHLALSDRRSLGRLGVTDLPALPDGFEARFTATKTRADEQTGYGDPTALVALFDAHRNKLIEAVQAIDPTKLQEPLETPHPLFASKDELLVFVGFHTATHTGQISTIRRNLGYPPLM</sequence>
<dbReference type="InterPro" id="IPR024775">
    <property type="entry name" value="DinB-like"/>
</dbReference>
<name>A0A225DGR6_9BACT</name>
<comment type="caution">
    <text evidence="2">The sequence shown here is derived from an EMBL/GenBank/DDBJ whole genome shotgun (WGS) entry which is preliminary data.</text>
</comment>
<gene>
    <name evidence="2" type="ORF">FRUB_08932</name>
</gene>
<protein>
    <recommendedName>
        <fullName evidence="1">DinB-like domain-containing protein</fullName>
    </recommendedName>
</protein>
<dbReference type="InterPro" id="IPR034660">
    <property type="entry name" value="DinB/YfiT-like"/>
</dbReference>
<dbReference type="AlphaFoldDB" id="A0A225DGR6"/>
<dbReference type="Proteomes" id="UP000214646">
    <property type="component" value="Unassembled WGS sequence"/>
</dbReference>
<feature type="domain" description="DinB-like" evidence="1">
    <location>
        <begin position="13"/>
        <end position="151"/>
    </location>
</feature>
<dbReference type="RefSeq" id="WP_088259381.1">
    <property type="nucleotide sequence ID" value="NZ_NIDE01000017.1"/>
</dbReference>
<dbReference type="EMBL" id="NIDE01000017">
    <property type="protein sequence ID" value="OWK36369.1"/>
    <property type="molecule type" value="Genomic_DNA"/>
</dbReference>
<keyword evidence="3" id="KW-1185">Reference proteome</keyword>
<evidence type="ECO:0000313" key="2">
    <source>
        <dbReference type="EMBL" id="OWK36369.1"/>
    </source>
</evidence>
<dbReference type="Gene3D" id="1.20.120.450">
    <property type="entry name" value="dinb family like domain"/>
    <property type="match status" value="1"/>
</dbReference>
<accession>A0A225DGR6</accession>
<evidence type="ECO:0000313" key="3">
    <source>
        <dbReference type="Proteomes" id="UP000214646"/>
    </source>
</evidence>
<evidence type="ECO:0000259" key="1">
    <source>
        <dbReference type="Pfam" id="PF12867"/>
    </source>
</evidence>
<dbReference type="SUPFAM" id="SSF109854">
    <property type="entry name" value="DinB/YfiT-like putative metalloenzymes"/>
    <property type="match status" value="1"/>
</dbReference>